<dbReference type="OrthoDB" id="4549167at2"/>
<feature type="transmembrane region" description="Helical" evidence="1">
    <location>
        <begin position="6"/>
        <end position="24"/>
    </location>
</feature>
<dbReference type="InterPro" id="IPR025597">
    <property type="entry name" value="DUF4345"/>
</dbReference>
<feature type="transmembrane region" description="Helical" evidence="1">
    <location>
        <begin position="73"/>
        <end position="90"/>
    </location>
</feature>
<dbReference type="Proteomes" id="UP000267223">
    <property type="component" value="Unassembled WGS sequence"/>
</dbReference>
<reference evidence="2 3" key="1">
    <citation type="submission" date="2018-11" db="EMBL/GenBank/DDBJ databases">
        <title>Draft genome sequence of Ferruginibacter sp. BO-59.</title>
        <authorList>
            <person name="Im W.T."/>
        </authorList>
    </citation>
    <scope>NUCLEOTIDE SEQUENCE [LARGE SCALE GENOMIC DNA]</scope>
    <source>
        <strain evidence="2 3">BO-59</strain>
    </source>
</reference>
<keyword evidence="3" id="KW-1185">Reference proteome</keyword>
<keyword evidence="1" id="KW-0472">Membrane</keyword>
<keyword evidence="1" id="KW-0812">Transmembrane</keyword>
<organism evidence="2 3">
    <name type="scientific">Hanamia caeni</name>
    <dbReference type="NCBI Taxonomy" id="2294116"/>
    <lineage>
        <taxon>Bacteria</taxon>
        <taxon>Pseudomonadati</taxon>
        <taxon>Bacteroidota</taxon>
        <taxon>Chitinophagia</taxon>
        <taxon>Chitinophagales</taxon>
        <taxon>Chitinophagaceae</taxon>
        <taxon>Hanamia</taxon>
    </lineage>
</organism>
<name>A0A3M9N9Z8_9BACT</name>
<feature type="transmembrane region" description="Helical" evidence="1">
    <location>
        <begin position="45"/>
        <end position="67"/>
    </location>
</feature>
<proteinExistence type="predicted"/>
<accession>A0A3M9N9Z8</accession>
<feature type="transmembrane region" description="Helical" evidence="1">
    <location>
        <begin position="102"/>
        <end position="122"/>
    </location>
</feature>
<dbReference type="EMBL" id="RJJR01000013">
    <property type="protein sequence ID" value="RNI34632.1"/>
    <property type="molecule type" value="Genomic_DNA"/>
</dbReference>
<gene>
    <name evidence="2" type="ORF">EFY79_15810</name>
</gene>
<dbReference type="Pfam" id="PF14248">
    <property type="entry name" value="DUF4345"/>
    <property type="match status" value="1"/>
</dbReference>
<keyword evidence="1" id="KW-1133">Transmembrane helix</keyword>
<dbReference type="RefSeq" id="WP_123121693.1">
    <property type="nucleotide sequence ID" value="NZ_RJJR01000013.1"/>
</dbReference>
<protein>
    <submittedName>
        <fullName evidence="2">DUF4345 domain-containing protein</fullName>
    </submittedName>
</protein>
<evidence type="ECO:0000313" key="2">
    <source>
        <dbReference type="EMBL" id="RNI34632.1"/>
    </source>
</evidence>
<evidence type="ECO:0000313" key="3">
    <source>
        <dbReference type="Proteomes" id="UP000267223"/>
    </source>
</evidence>
<evidence type="ECO:0000256" key="1">
    <source>
        <dbReference type="SAM" id="Phobius"/>
    </source>
</evidence>
<sequence length="124" mass="13677">MELTLKIILGMVTTICFLGGINLLTKGAKSFLPDSLPVQPRLDNLFRFLSGIYLGLGFLMLWVTIHSSQAGDLLYFIAITVFFSGLGRLYSRIKAGSAGTYYDSMMIIECCLGLSIAILHYFGH</sequence>
<comment type="caution">
    <text evidence="2">The sequence shown here is derived from an EMBL/GenBank/DDBJ whole genome shotgun (WGS) entry which is preliminary data.</text>
</comment>
<dbReference type="AlphaFoldDB" id="A0A3M9N9Z8"/>